<evidence type="ECO:0000259" key="9">
    <source>
        <dbReference type="Pfam" id="PF01850"/>
    </source>
</evidence>
<keyword evidence="4 8" id="KW-0479">Metal-binding</keyword>
<keyword evidence="3 8" id="KW-0540">Nuclease</keyword>
<keyword evidence="8" id="KW-0800">Toxin</keyword>
<evidence type="ECO:0000313" key="11">
    <source>
        <dbReference type="Proteomes" id="UP001206067"/>
    </source>
</evidence>
<protein>
    <recommendedName>
        <fullName evidence="8">Ribonuclease VapC</fullName>
        <shortName evidence="8">RNase VapC</shortName>
        <ecNumber evidence="8">3.1.-.-</ecNumber>
    </recommendedName>
    <alternativeName>
        <fullName evidence="8">Toxin VapC</fullName>
    </alternativeName>
</protein>
<evidence type="ECO:0000256" key="3">
    <source>
        <dbReference type="ARBA" id="ARBA00022722"/>
    </source>
</evidence>
<keyword evidence="5 8" id="KW-0378">Hydrolase</keyword>
<feature type="binding site" evidence="8">
    <location>
        <position position="6"/>
    </location>
    <ligand>
        <name>Mg(2+)</name>
        <dbReference type="ChEBI" id="CHEBI:18420"/>
    </ligand>
</feature>
<feature type="domain" description="PIN" evidence="9">
    <location>
        <begin position="4"/>
        <end position="121"/>
    </location>
</feature>
<evidence type="ECO:0000256" key="4">
    <source>
        <dbReference type="ARBA" id="ARBA00022723"/>
    </source>
</evidence>
<proteinExistence type="inferred from homology"/>
<accession>A0ABT1XNP8</accession>
<dbReference type="InterPro" id="IPR022907">
    <property type="entry name" value="VapC_family"/>
</dbReference>
<evidence type="ECO:0000256" key="8">
    <source>
        <dbReference type="HAMAP-Rule" id="MF_00265"/>
    </source>
</evidence>
<comment type="cofactor">
    <cofactor evidence="1 8">
        <name>Mg(2+)</name>
        <dbReference type="ChEBI" id="CHEBI:18420"/>
    </cofactor>
</comment>
<dbReference type="Proteomes" id="UP001206067">
    <property type="component" value="Unassembled WGS sequence"/>
</dbReference>
<keyword evidence="11" id="KW-1185">Reference proteome</keyword>
<dbReference type="PANTHER" id="PTHR33653">
    <property type="entry name" value="RIBONUCLEASE VAPC2"/>
    <property type="match status" value="1"/>
</dbReference>
<organism evidence="10 11">
    <name type="scientific">Parerythrobacter lacustris</name>
    <dbReference type="NCBI Taxonomy" id="2969984"/>
    <lineage>
        <taxon>Bacteria</taxon>
        <taxon>Pseudomonadati</taxon>
        <taxon>Pseudomonadota</taxon>
        <taxon>Alphaproteobacteria</taxon>
        <taxon>Sphingomonadales</taxon>
        <taxon>Erythrobacteraceae</taxon>
        <taxon>Parerythrobacter</taxon>
    </lineage>
</organism>
<evidence type="ECO:0000256" key="2">
    <source>
        <dbReference type="ARBA" id="ARBA00022649"/>
    </source>
</evidence>
<dbReference type="InterPro" id="IPR029060">
    <property type="entry name" value="PIN-like_dom_sf"/>
</dbReference>
<dbReference type="RefSeq" id="WP_257595044.1">
    <property type="nucleotide sequence ID" value="NZ_JANKHH010000003.1"/>
</dbReference>
<evidence type="ECO:0000256" key="7">
    <source>
        <dbReference type="ARBA" id="ARBA00038093"/>
    </source>
</evidence>
<dbReference type="EMBL" id="JANKHH010000003">
    <property type="protein sequence ID" value="MCR2833275.1"/>
    <property type="molecule type" value="Genomic_DNA"/>
</dbReference>
<comment type="similarity">
    <text evidence="7 8">Belongs to the PINc/VapC protein family.</text>
</comment>
<reference evidence="10 11" key="1">
    <citation type="submission" date="2022-08" db="EMBL/GenBank/DDBJ databases">
        <title>Polyphasic taxonomy analysis of Qipengyuania sp.RS5-5.</title>
        <authorList>
            <person name="Xamxidin M."/>
            <person name="Wu M."/>
        </authorList>
    </citation>
    <scope>NUCLEOTIDE SEQUENCE [LARGE SCALE GENOMIC DNA]</scope>
    <source>
        <strain evidence="10 11">RS5-5</strain>
    </source>
</reference>
<evidence type="ECO:0000313" key="10">
    <source>
        <dbReference type="EMBL" id="MCR2833275.1"/>
    </source>
</evidence>
<comment type="caution">
    <text evidence="10">The sequence shown here is derived from an EMBL/GenBank/DDBJ whole genome shotgun (WGS) entry which is preliminary data.</text>
</comment>
<name>A0ABT1XNP8_9SPHN</name>
<sequence length="138" mass="15290">MATLIDTDIAIELRDGSAWAAAKISQLEAPLLVSAITRIELENGVRAVPAEAEIRQLRVDRILQTIETLDFGIREIDAYRRILSITGFSRRKIADRMTAATALAHGIPLATLNGRDFLNVPDLELIAWERPAEVSDQQ</sequence>
<evidence type="ECO:0000256" key="5">
    <source>
        <dbReference type="ARBA" id="ARBA00022801"/>
    </source>
</evidence>
<comment type="function">
    <text evidence="8">Toxic component of a toxin-antitoxin (TA) system. An RNase.</text>
</comment>
<evidence type="ECO:0000256" key="6">
    <source>
        <dbReference type="ARBA" id="ARBA00022842"/>
    </source>
</evidence>
<dbReference type="PANTHER" id="PTHR33653:SF1">
    <property type="entry name" value="RIBONUCLEASE VAPC2"/>
    <property type="match status" value="1"/>
</dbReference>
<dbReference type="InterPro" id="IPR002716">
    <property type="entry name" value="PIN_dom"/>
</dbReference>
<keyword evidence="2 8" id="KW-1277">Toxin-antitoxin system</keyword>
<dbReference type="EC" id="3.1.-.-" evidence="8"/>
<feature type="binding site" evidence="8">
    <location>
        <position position="95"/>
    </location>
    <ligand>
        <name>Mg(2+)</name>
        <dbReference type="ChEBI" id="CHEBI:18420"/>
    </ligand>
</feature>
<evidence type="ECO:0000256" key="1">
    <source>
        <dbReference type="ARBA" id="ARBA00001946"/>
    </source>
</evidence>
<dbReference type="InterPro" id="IPR050556">
    <property type="entry name" value="Type_II_TA_system_RNase"/>
</dbReference>
<dbReference type="SUPFAM" id="SSF88723">
    <property type="entry name" value="PIN domain-like"/>
    <property type="match status" value="1"/>
</dbReference>
<dbReference type="Pfam" id="PF01850">
    <property type="entry name" value="PIN"/>
    <property type="match status" value="1"/>
</dbReference>
<keyword evidence="6 8" id="KW-0460">Magnesium</keyword>
<dbReference type="HAMAP" id="MF_00265">
    <property type="entry name" value="VapC_Nob1"/>
    <property type="match status" value="1"/>
</dbReference>
<dbReference type="Gene3D" id="3.40.50.1010">
    <property type="entry name" value="5'-nuclease"/>
    <property type="match status" value="1"/>
</dbReference>
<gene>
    <name evidence="8" type="primary">vapC</name>
    <name evidence="10" type="ORF">NSO95_04910</name>
</gene>